<evidence type="ECO:0000313" key="3">
    <source>
        <dbReference type="Proteomes" id="UP000655751"/>
    </source>
</evidence>
<dbReference type="EMBL" id="JADMLG010000032">
    <property type="protein sequence ID" value="MBH0781850.1"/>
    <property type="molecule type" value="Genomic_DNA"/>
</dbReference>
<dbReference type="Proteomes" id="UP000655751">
    <property type="component" value="Unassembled WGS sequence"/>
</dbReference>
<name>A0A931N4K8_9NOCA</name>
<dbReference type="Pfam" id="PF00144">
    <property type="entry name" value="Beta-lactamase"/>
    <property type="match status" value="1"/>
</dbReference>
<sequence>MSNVASSGDPVSLPSGVGGSAAAEFGPLVRAFARAYGRRKGAGAALAVHLHGEPLVDIWTGRHSGSKPWTEQTGSIVFSATKGITATVIHRLADRGLLDYDAPVAEYWPEFGANGKAAITVAEVMTHRAGLSGLAGLGGEITELLDHRLMEERLAAAAPDRLLGVPTYHAITYGWLLAGLARAITGRGMAELFRTEVSEPLGIDGIHLGTPPPDSGIDFAPLAGNQLRILAGPVGAYLIGRTFGFPGAPGAAARALLMPGMDAILEGHAPPILATELGAGNGVCTARGLAAMYGALANGGVVDGRRYLSGRTVAELRRIRSYRLDHALFYFPMLWHLGYHSMPMPYAHEGLGHIGLAGSFGWAEPRLGLSVGFVHNRMSVPQMSVDQMAAFWLLPLVMSCLRGTRRVAPEIVTKAAA</sequence>
<dbReference type="PANTHER" id="PTHR43319:SF3">
    <property type="entry name" value="BETA-LACTAMASE-RELATED DOMAIN-CONTAINING PROTEIN"/>
    <property type="match status" value="1"/>
</dbReference>
<evidence type="ECO:0000259" key="1">
    <source>
        <dbReference type="Pfam" id="PF00144"/>
    </source>
</evidence>
<dbReference type="InterPro" id="IPR001466">
    <property type="entry name" value="Beta-lactam-related"/>
</dbReference>
<dbReference type="SUPFAM" id="SSF56601">
    <property type="entry name" value="beta-lactamase/transpeptidase-like"/>
    <property type="match status" value="1"/>
</dbReference>
<evidence type="ECO:0000313" key="2">
    <source>
        <dbReference type="EMBL" id="MBH0781850.1"/>
    </source>
</evidence>
<dbReference type="AlphaFoldDB" id="A0A931N4K8"/>
<protein>
    <submittedName>
        <fullName evidence="2">Beta-lactamase family protein</fullName>
    </submittedName>
</protein>
<keyword evidence="3" id="KW-1185">Reference proteome</keyword>
<feature type="domain" description="Beta-lactamase-related" evidence="1">
    <location>
        <begin position="33"/>
        <end position="380"/>
    </location>
</feature>
<gene>
    <name evidence="2" type="ORF">IT779_36820</name>
</gene>
<dbReference type="PANTHER" id="PTHR43319">
    <property type="entry name" value="BETA-LACTAMASE-RELATED"/>
    <property type="match status" value="1"/>
</dbReference>
<comment type="caution">
    <text evidence="2">The sequence shown here is derived from an EMBL/GenBank/DDBJ whole genome shotgun (WGS) entry which is preliminary data.</text>
</comment>
<dbReference type="InterPro" id="IPR012338">
    <property type="entry name" value="Beta-lactam/transpept-like"/>
</dbReference>
<dbReference type="RefSeq" id="WP_196154129.1">
    <property type="nucleotide sequence ID" value="NZ_JADMLG010000032.1"/>
</dbReference>
<dbReference type="InterPro" id="IPR052907">
    <property type="entry name" value="Beta-lactamase/esterase"/>
</dbReference>
<accession>A0A931N4K8</accession>
<proteinExistence type="predicted"/>
<organism evidence="2 3">
    <name type="scientific">Nocardia bovistercoris</name>
    <dbReference type="NCBI Taxonomy" id="2785916"/>
    <lineage>
        <taxon>Bacteria</taxon>
        <taxon>Bacillati</taxon>
        <taxon>Actinomycetota</taxon>
        <taxon>Actinomycetes</taxon>
        <taxon>Mycobacteriales</taxon>
        <taxon>Nocardiaceae</taxon>
        <taxon>Nocardia</taxon>
    </lineage>
</organism>
<dbReference type="Gene3D" id="3.40.710.10">
    <property type="entry name" value="DD-peptidase/beta-lactamase superfamily"/>
    <property type="match status" value="1"/>
</dbReference>
<reference evidence="2" key="1">
    <citation type="submission" date="2020-11" db="EMBL/GenBank/DDBJ databases">
        <title>Nocardia NEAU-351.nov., a novel actinomycete isolated from the cow dung.</title>
        <authorList>
            <person name="Zhang X."/>
        </authorList>
    </citation>
    <scope>NUCLEOTIDE SEQUENCE</scope>
    <source>
        <strain evidence="2">NEAU-351</strain>
    </source>
</reference>